<organism evidence="1 2">
    <name type="scientific">Sebaldella termitidis (strain ATCC 33386 / NCTC 11300)</name>
    <dbReference type="NCBI Taxonomy" id="526218"/>
    <lineage>
        <taxon>Bacteria</taxon>
        <taxon>Fusobacteriati</taxon>
        <taxon>Fusobacteriota</taxon>
        <taxon>Fusobacteriia</taxon>
        <taxon>Fusobacteriales</taxon>
        <taxon>Leptotrichiaceae</taxon>
        <taxon>Sebaldella</taxon>
    </lineage>
</organism>
<reference evidence="2" key="1">
    <citation type="submission" date="2009-09" db="EMBL/GenBank/DDBJ databases">
        <title>The complete chromosome of Sebaldella termitidis ATCC 33386.</title>
        <authorList>
            <consortium name="US DOE Joint Genome Institute (JGI-PGF)"/>
            <person name="Lucas S."/>
            <person name="Copeland A."/>
            <person name="Lapidus A."/>
            <person name="Glavina del Rio T."/>
            <person name="Dalin E."/>
            <person name="Tice H."/>
            <person name="Bruce D."/>
            <person name="Goodwin L."/>
            <person name="Pitluck S."/>
            <person name="Kyrpides N."/>
            <person name="Mavromatis K."/>
            <person name="Ivanova N."/>
            <person name="Mikhailova N."/>
            <person name="Sims D."/>
            <person name="Meincke L."/>
            <person name="Brettin T."/>
            <person name="Detter J.C."/>
            <person name="Han C."/>
            <person name="Larimer F."/>
            <person name="Land M."/>
            <person name="Hauser L."/>
            <person name="Markowitz V."/>
            <person name="Cheng J.F."/>
            <person name="Hugenholtz P."/>
            <person name="Woyke T."/>
            <person name="Wu D."/>
            <person name="Eisen J.A."/>
        </authorList>
    </citation>
    <scope>NUCLEOTIDE SEQUENCE [LARGE SCALE GENOMIC DNA]</scope>
    <source>
        <strain evidence="2">ATCC 33386 / NCTC 11300</strain>
    </source>
</reference>
<name>D1ALW3_SEBTE</name>
<dbReference type="Proteomes" id="UP000000845">
    <property type="component" value="Chromosome"/>
</dbReference>
<evidence type="ECO:0000313" key="1">
    <source>
        <dbReference type="EMBL" id="ACZ07231.1"/>
    </source>
</evidence>
<gene>
    <name evidence="1" type="ordered locus">Sterm_0347</name>
</gene>
<protein>
    <submittedName>
        <fullName evidence="1">Uncharacterized protein</fullName>
    </submittedName>
</protein>
<dbReference type="KEGG" id="str:Sterm_0347"/>
<dbReference type="HOGENOM" id="CLU_1022681_0_0_0"/>
<dbReference type="EMBL" id="CP001739">
    <property type="protein sequence ID" value="ACZ07231.1"/>
    <property type="molecule type" value="Genomic_DNA"/>
</dbReference>
<proteinExistence type="predicted"/>
<dbReference type="RefSeq" id="WP_012859830.1">
    <property type="nucleotide sequence ID" value="NC_013517.1"/>
</dbReference>
<evidence type="ECO:0000313" key="2">
    <source>
        <dbReference type="Proteomes" id="UP000000845"/>
    </source>
</evidence>
<accession>D1ALW3</accession>
<dbReference type="AlphaFoldDB" id="D1ALW3"/>
<reference evidence="1 2" key="2">
    <citation type="journal article" date="2010" name="Stand. Genomic Sci.">
        <title>Complete genome sequence of Sebaldella termitidis type strain (NCTC 11300).</title>
        <authorList>
            <person name="Harmon-Smith M."/>
            <person name="Celia L."/>
            <person name="Chertkov O."/>
            <person name="Lapidus A."/>
            <person name="Copeland A."/>
            <person name="Glavina Del Rio T."/>
            <person name="Nolan M."/>
            <person name="Lucas S."/>
            <person name="Tice H."/>
            <person name="Cheng J.F."/>
            <person name="Han C."/>
            <person name="Detter J.C."/>
            <person name="Bruce D."/>
            <person name="Goodwin L."/>
            <person name="Pitluck S."/>
            <person name="Pati A."/>
            <person name="Liolios K."/>
            <person name="Ivanova N."/>
            <person name="Mavromatis K."/>
            <person name="Mikhailova N."/>
            <person name="Chen A."/>
            <person name="Palaniappan K."/>
            <person name="Land M."/>
            <person name="Hauser L."/>
            <person name="Chang Y.J."/>
            <person name="Jeffries C.D."/>
            <person name="Brettin T."/>
            <person name="Goker M."/>
            <person name="Beck B."/>
            <person name="Bristow J."/>
            <person name="Eisen J.A."/>
            <person name="Markowitz V."/>
            <person name="Hugenholtz P."/>
            <person name="Kyrpides N.C."/>
            <person name="Klenk H.P."/>
            <person name="Chen F."/>
        </authorList>
    </citation>
    <scope>NUCLEOTIDE SEQUENCE [LARGE SCALE GENOMIC DNA]</scope>
    <source>
        <strain evidence="2">ATCC 33386 / NCTC 11300</strain>
    </source>
</reference>
<sequence>MSEHFLKFSSGFEKNYELIQEGYRDDEIEYQSKSRMEIKIEKNKYNDFECKMKIIYGESNFCVNSFKTAFVTELYKKYNYYNLILNSENKIIKVKNKREIIKNLESDSFSYIKKYPEKGQLLVYLIQKFKSMMENEEIFKQNMMNTHILSYFFIDIYNKAYNNAESVNVRKNFDDIIYGLSIPFIFDIKLSGNNEDTVSLLYEAEMENKQEIPTLLKKYFGNSENESFGFDTKIIGNYKFDKIHGFMKEMNTTRILSAEGKNYKTVYRIMEK</sequence>
<dbReference type="STRING" id="526218.Sterm_0347"/>
<keyword evidence="2" id="KW-1185">Reference proteome</keyword>